<evidence type="ECO:0000313" key="2">
    <source>
        <dbReference type="Proteomes" id="UP001159363"/>
    </source>
</evidence>
<protein>
    <submittedName>
        <fullName evidence="1">Uncharacterized protein</fullName>
    </submittedName>
</protein>
<proteinExistence type="predicted"/>
<reference evidence="1 2" key="1">
    <citation type="submission" date="2023-02" db="EMBL/GenBank/DDBJ databases">
        <title>LHISI_Scaffold_Assembly.</title>
        <authorList>
            <person name="Stuart O.P."/>
            <person name="Cleave R."/>
            <person name="Magrath M.J.L."/>
            <person name="Mikheyev A.S."/>
        </authorList>
    </citation>
    <scope>NUCLEOTIDE SEQUENCE [LARGE SCALE GENOMIC DNA]</scope>
    <source>
        <strain evidence="1">Daus_M_001</strain>
        <tissue evidence="1">Leg muscle</tissue>
    </source>
</reference>
<keyword evidence="2" id="KW-1185">Reference proteome</keyword>
<gene>
    <name evidence="1" type="ORF">PR048_006088</name>
</gene>
<dbReference type="EMBL" id="JARBHB010000002">
    <property type="protein sequence ID" value="KAJ8893490.1"/>
    <property type="molecule type" value="Genomic_DNA"/>
</dbReference>
<comment type="caution">
    <text evidence="1">The sequence shown here is derived from an EMBL/GenBank/DDBJ whole genome shotgun (WGS) entry which is preliminary data.</text>
</comment>
<organism evidence="1 2">
    <name type="scientific">Dryococelus australis</name>
    <dbReference type="NCBI Taxonomy" id="614101"/>
    <lineage>
        <taxon>Eukaryota</taxon>
        <taxon>Metazoa</taxon>
        <taxon>Ecdysozoa</taxon>
        <taxon>Arthropoda</taxon>
        <taxon>Hexapoda</taxon>
        <taxon>Insecta</taxon>
        <taxon>Pterygota</taxon>
        <taxon>Neoptera</taxon>
        <taxon>Polyneoptera</taxon>
        <taxon>Phasmatodea</taxon>
        <taxon>Verophasmatodea</taxon>
        <taxon>Anareolatae</taxon>
        <taxon>Phasmatidae</taxon>
        <taxon>Eurycanthinae</taxon>
        <taxon>Dryococelus</taxon>
    </lineage>
</organism>
<dbReference type="Proteomes" id="UP001159363">
    <property type="component" value="Chromosome 2"/>
</dbReference>
<accession>A0ABQ9I9Z7</accession>
<evidence type="ECO:0000313" key="1">
    <source>
        <dbReference type="EMBL" id="KAJ8893490.1"/>
    </source>
</evidence>
<sequence>MKFRTLDDLGVLQRRAFSWRENRHNEDSDLSQEKLLLFGFSALLTCLRSPFFDANYSPPAKTNLVRFPVGSPRFLRVGNVTSPLADESSREICYCSIFAYFTFTEAQCLAYQTLVKLLTHSDLTNVHAEEAIIHAKEWHGLMEAVNKGSNSRLRLGQVARQPPGVPTASSWLATPSASVRPTGPRQTSEAITTSILCLGPRSLSNLDCFTPTKANKFDPGRVTPYFRKWESFRAMPLFLPCIPALLHSNLISPSSALKSSFLRAAQFSQLNSTILSLSIGHSRHAFIVAYRKPIYAVYQINGGGSCMFTGISEHRKLRYARIVMLTRRRQQRRVQNFCQGRREAKAHIALRLRSHLCAVLRASRVQLGLQQPVTSVHQALLIWDSNSEPRVSLCVCTRRRDILEVEVRRGFRKVVRNREWTKVNIDHKRSRGSIPVLSKPDKLLAKWCLSYCWQMSIYPAQLGSPLVDDRPIMNAVKYRTVFGVVWNNRTMVSSNTDTNRTAAAACSGGETAALREAPIAIINLAHVYHMQMSSGSDFEAIYASNIKSVSPALSSAPLLRSGSVRRSMAMFTLGYGQLNNITGIATGTPDKHDITGSCPDLSSTRRNEWLGSRFFLARPFSTFYRRPFLQPPSLSPADSFAQPRILSLLTPRLRVSLGSPVSTRSTGYHAYELLSARRHLHEYTGLALTLYLISQEAVGTNSEPTAALHSVHTTIQLNDDWVRIHERKRYTI</sequence>
<name>A0ABQ9I9Z7_9NEOP</name>